<dbReference type="EC" id="2.1.1.297" evidence="5"/>
<dbReference type="NCBIfam" id="TIGR00536">
    <property type="entry name" value="hemK_fam"/>
    <property type="match status" value="1"/>
</dbReference>
<dbReference type="Pfam" id="PF17827">
    <property type="entry name" value="PrmC_N"/>
    <property type="match status" value="1"/>
</dbReference>
<dbReference type="RefSeq" id="WP_093142007.1">
    <property type="nucleotide sequence ID" value="NZ_BMWO01000002.1"/>
</dbReference>
<dbReference type="GO" id="GO:0032259">
    <property type="term" value="P:methylation"/>
    <property type="evidence" value="ECO:0007669"/>
    <property type="project" value="UniProtKB-KW"/>
</dbReference>
<dbReference type="CDD" id="cd02440">
    <property type="entry name" value="AdoMet_MTases"/>
    <property type="match status" value="1"/>
</dbReference>
<sequence>MKLRELKLEVSQALLEVYPSEEVASFFVLLSEAYLNMSRLELALNTEVVVSEAVSEKFRNAVVRLKAFEPIQYIIGTTEFYSLPFNVTKATLIPRPETEELVDWILNDIPKKENWEGSVLDIGTGSGCIAISLAKNLPKSSVSALDFSEEALKIAKQNAELNGVSVDFSTQNILTVATLPKQYSVIVSNPPYVRELEKKEMQQNVLRHEPDSALFVSDADPLVFYRRIATLAKQHLYKDGLLYFEINEYLGNELVTMLTEMDYKNVTLKKDIFGRDRMIKCKTNE</sequence>
<dbReference type="InterPro" id="IPR007848">
    <property type="entry name" value="Small_mtfrase_dom"/>
</dbReference>
<dbReference type="InterPro" id="IPR002052">
    <property type="entry name" value="DNA_methylase_N6_adenine_CS"/>
</dbReference>
<dbReference type="OrthoDB" id="9800643at2"/>
<proteinExistence type="inferred from homology"/>
<evidence type="ECO:0000313" key="9">
    <source>
        <dbReference type="Proteomes" id="UP000199321"/>
    </source>
</evidence>
<dbReference type="Gene3D" id="1.10.8.10">
    <property type="entry name" value="DNA helicase RuvA subunit, C-terminal domain"/>
    <property type="match status" value="1"/>
</dbReference>
<evidence type="ECO:0000259" key="7">
    <source>
        <dbReference type="Pfam" id="PF17827"/>
    </source>
</evidence>
<protein>
    <recommendedName>
        <fullName evidence="5">Release factor glutamine methyltransferase</fullName>
        <shortName evidence="5">RF MTase</shortName>
        <ecNumber evidence="5">2.1.1.297</ecNumber>
    </recommendedName>
    <alternativeName>
        <fullName evidence="5">N5-glutamine methyltransferase PrmC</fullName>
    </alternativeName>
    <alternativeName>
        <fullName evidence="5">Protein-(glutamine-N5) MTase PrmC</fullName>
    </alternativeName>
    <alternativeName>
        <fullName evidence="5">Protein-glutamine N-methyltransferase PrmC</fullName>
    </alternativeName>
</protein>
<organism evidence="8 9">
    <name type="scientific">Ulvibacter litoralis</name>
    <dbReference type="NCBI Taxonomy" id="227084"/>
    <lineage>
        <taxon>Bacteria</taxon>
        <taxon>Pseudomonadati</taxon>
        <taxon>Bacteroidota</taxon>
        <taxon>Flavobacteriia</taxon>
        <taxon>Flavobacteriales</taxon>
        <taxon>Flavobacteriaceae</taxon>
        <taxon>Ulvibacter</taxon>
    </lineage>
</organism>
<keyword evidence="9" id="KW-1185">Reference proteome</keyword>
<gene>
    <name evidence="5" type="primary">prmC</name>
    <name evidence="8" type="ORF">SAMN05421855_10234</name>
</gene>
<keyword evidence="2 5" id="KW-0808">Transferase</keyword>
<dbReference type="InterPro" id="IPR029063">
    <property type="entry name" value="SAM-dependent_MTases_sf"/>
</dbReference>
<evidence type="ECO:0000256" key="2">
    <source>
        <dbReference type="ARBA" id="ARBA00022679"/>
    </source>
</evidence>
<dbReference type="AlphaFoldDB" id="A0A1G7EL88"/>
<dbReference type="PANTHER" id="PTHR18895:SF74">
    <property type="entry name" value="MTRF1L RELEASE FACTOR GLUTAMINE METHYLTRANSFERASE"/>
    <property type="match status" value="1"/>
</dbReference>
<dbReference type="EMBL" id="FNBA01000002">
    <property type="protein sequence ID" value="SDE64483.1"/>
    <property type="molecule type" value="Genomic_DNA"/>
</dbReference>
<dbReference type="InterPro" id="IPR004556">
    <property type="entry name" value="HemK-like"/>
</dbReference>
<feature type="domain" description="Release factor glutamine methyltransferase N-terminal" evidence="7">
    <location>
        <begin position="28"/>
        <end position="76"/>
    </location>
</feature>
<feature type="binding site" evidence="5">
    <location>
        <position position="146"/>
    </location>
    <ligand>
        <name>S-adenosyl-L-methionine</name>
        <dbReference type="ChEBI" id="CHEBI:59789"/>
    </ligand>
</feature>
<feature type="binding site" evidence="5">
    <location>
        <position position="189"/>
    </location>
    <ligand>
        <name>S-adenosyl-L-methionine</name>
        <dbReference type="ChEBI" id="CHEBI:59789"/>
    </ligand>
</feature>
<evidence type="ECO:0000256" key="5">
    <source>
        <dbReference type="HAMAP-Rule" id="MF_02126"/>
    </source>
</evidence>
<evidence type="ECO:0000313" key="8">
    <source>
        <dbReference type="EMBL" id="SDE64483.1"/>
    </source>
</evidence>
<dbReference type="Gene3D" id="3.40.50.150">
    <property type="entry name" value="Vaccinia Virus protein VP39"/>
    <property type="match status" value="1"/>
</dbReference>
<dbReference type="InterPro" id="IPR040758">
    <property type="entry name" value="PrmC_N"/>
</dbReference>
<dbReference type="GO" id="GO:0102559">
    <property type="term" value="F:peptide chain release factor N(5)-glutamine methyltransferase activity"/>
    <property type="evidence" value="ECO:0007669"/>
    <property type="project" value="UniProtKB-EC"/>
</dbReference>
<dbReference type="STRING" id="227084.SAMN05421855_10234"/>
<dbReference type="GO" id="GO:0003676">
    <property type="term" value="F:nucleic acid binding"/>
    <property type="evidence" value="ECO:0007669"/>
    <property type="project" value="InterPro"/>
</dbReference>
<name>A0A1G7EL88_9FLAO</name>
<feature type="binding site" evidence="5">
    <location>
        <begin position="189"/>
        <end position="192"/>
    </location>
    <ligand>
        <name>substrate</name>
    </ligand>
</feature>
<dbReference type="PANTHER" id="PTHR18895">
    <property type="entry name" value="HEMK METHYLTRANSFERASE"/>
    <property type="match status" value="1"/>
</dbReference>
<dbReference type="HAMAP" id="MF_02126">
    <property type="entry name" value="RF_methyltr_PrmC"/>
    <property type="match status" value="1"/>
</dbReference>
<evidence type="ECO:0000256" key="3">
    <source>
        <dbReference type="ARBA" id="ARBA00022691"/>
    </source>
</evidence>
<dbReference type="PROSITE" id="PS00092">
    <property type="entry name" value="N6_MTASE"/>
    <property type="match status" value="1"/>
</dbReference>
<dbReference type="SUPFAM" id="SSF53335">
    <property type="entry name" value="S-adenosyl-L-methionine-dependent methyltransferases"/>
    <property type="match status" value="1"/>
</dbReference>
<comment type="similarity">
    <text evidence="5">Belongs to the protein N5-glutamine methyltransferase family. PrmC subfamily.</text>
</comment>
<accession>A0A1G7EL88</accession>
<comment type="function">
    <text evidence="5">Methylates the class 1 translation termination release factors RF1/PrfA and RF2/PrfB on the glutamine residue of the universally conserved GGQ motif.</text>
</comment>
<dbReference type="InterPro" id="IPR050320">
    <property type="entry name" value="N5-glutamine_MTase"/>
</dbReference>
<dbReference type="InterPro" id="IPR019874">
    <property type="entry name" value="RF_methyltr_PrmC"/>
</dbReference>
<evidence type="ECO:0000259" key="6">
    <source>
        <dbReference type="Pfam" id="PF05175"/>
    </source>
</evidence>
<keyword evidence="3 5" id="KW-0949">S-adenosyl-L-methionine</keyword>
<comment type="caution">
    <text evidence="5">Lacks conserved residue(s) required for the propagation of feature annotation.</text>
</comment>
<dbReference type="Proteomes" id="UP000199321">
    <property type="component" value="Unassembled WGS sequence"/>
</dbReference>
<evidence type="ECO:0000256" key="4">
    <source>
        <dbReference type="ARBA" id="ARBA00048391"/>
    </source>
</evidence>
<feature type="binding site" evidence="5">
    <location>
        <begin position="123"/>
        <end position="127"/>
    </location>
    <ligand>
        <name>S-adenosyl-L-methionine</name>
        <dbReference type="ChEBI" id="CHEBI:59789"/>
    </ligand>
</feature>
<keyword evidence="1 5" id="KW-0489">Methyltransferase</keyword>
<comment type="catalytic activity">
    <reaction evidence="4 5">
        <text>L-glutaminyl-[peptide chain release factor] + S-adenosyl-L-methionine = N(5)-methyl-L-glutaminyl-[peptide chain release factor] + S-adenosyl-L-homocysteine + H(+)</text>
        <dbReference type="Rhea" id="RHEA:42896"/>
        <dbReference type="Rhea" id="RHEA-COMP:10271"/>
        <dbReference type="Rhea" id="RHEA-COMP:10272"/>
        <dbReference type="ChEBI" id="CHEBI:15378"/>
        <dbReference type="ChEBI" id="CHEBI:30011"/>
        <dbReference type="ChEBI" id="CHEBI:57856"/>
        <dbReference type="ChEBI" id="CHEBI:59789"/>
        <dbReference type="ChEBI" id="CHEBI:61891"/>
        <dbReference type="EC" id="2.1.1.297"/>
    </reaction>
</comment>
<evidence type="ECO:0000256" key="1">
    <source>
        <dbReference type="ARBA" id="ARBA00022603"/>
    </source>
</evidence>
<dbReference type="Pfam" id="PF05175">
    <property type="entry name" value="MTS"/>
    <property type="match status" value="1"/>
</dbReference>
<feature type="domain" description="Methyltransferase small" evidence="6">
    <location>
        <begin position="107"/>
        <end position="206"/>
    </location>
</feature>
<reference evidence="8 9" key="1">
    <citation type="submission" date="2016-10" db="EMBL/GenBank/DDBJ databases">
        <authorList>
            <person name="de Groot N.N."/>
        </authorList>
    </citation>
    <scope>NUCLEOTIDE SEQUENCE [LARGE SCALE GENOMIC DNA]</scope>
    <source>
        <strain evidence="8 9">DSM 16195</strain>
    </source>
</reference>
<dbReference type="NCBIfam" id="TIGR03534">
    <property type="entry name" value="RF_mod_PrmC"/>
    <property type="match status" value="1"/>
</dbReference>